<sequence>MSQLGEVSVKVKRAILIMEKFTIAQIADISGLKYESVETVVQRLLRKGILVKVDGNFKQSIAKRGRPRQYYTFANSQTRKILKNEIDAFWLEKSLIEPDRQKPRNPHFMHATSLIEAVETGHKEPTDSLLEKIKLNLNLAREYEGMISPNPEIAMAYIDLLQARFEYLREEDEEAERLFKKAKKVFKNYHMTKEEQNVDEYYLTLKLGQFVQTAKKLIDQQEYHLLKDKLREVLTSFPDDFISGKIGPQLKEILGFIAKLSTSANELKIRNEELEQRNEWLRKENFTLQVQQQLVTEINRELFQARGELTKKIDIERIYPSFQRPHFSFIEIFRISSLSPKIESSLERKRTFH</sequence>
<comment type="caution">
    <text evidence="2">The sequence shown here is derived from an EMBL/GenBank/DDBJ whole genome shotgun (WGS) entry which is preliminary data.</text>
</comment>
<protein>
    <submittedName>
        <fullName evidence="2">Uncharacterized protein</fullName>
    </submittedName>
</protein>
<name>A0A7V1N330_DESA2</name>
<organism evidence="2">
    <name type="scientific">Desulfofervidus auxilii</name>
    <dbReference type="NCBI Taxonomy" id="1621989"/>
    <lineage>
        <taxon>Bacteria</taxon>
        <taxon>Pseudomonadati</taxon>
        <taxon>Thermodesulfobacteriota</taxon>
        <taxon>Candidatus Desulfofervidia</taxon>
        <taxon>Candidatus Desulfofervidales</taxon>
        <taxon>Candidatus Desulfofervidaceae</taxon>
        <taxon>Candidatus Desulfofervidus</taxon>
    </lineage>
</organism>
<dbReference type="Proteomes" id="UP000886268">
    <property type="component" value="Unassembled WGS sequence"/>
</dbReference>
<proteinExistence type="predicted"/>
<accession>A0A7V1N330</accession>
<keyword evidence="1" id="KW-0175">Coiled coil</keyword>
<dbReference type="EMBL" id="DRKW01000298">
    <property type="protein sequence ID" value="HEB74573.1"/>
    <property type="molecule type" value="Genomic_DNA"/>
</dbReference>
<evidence type="ECO:0000313" key="2">
    <source>
        <dbReference type="EMBL" id="HEB74573.1"/>
    </source>
</evidence>
<evidence type="ECO:0000256" key="1">
    <source>
        <dbReference type="SAM" id="Coils"/>
    </source>
</evidence>
<gene>
    <name evidence="2" type="ORF">ENJ03_05065</name>
</gene>
<feature type="coiled-coil region" evidence="1">
    <location>
        <begin position="257"/>
        <end position="291"/>
    </location>
</feature>
<dbReference type="AlphaFoldDB" id="A0A7V1N330"/>
<reference evidence="2" key="1">
    <citation type="journal article" date="2020" name="mSystems">
        <title>Genome- and Community-Level Interaction Insights into Carbon Utilization and Element Cycling Functions of Hydrothermarchaeota in Hydrothermal Sediment.</title>
        <authorList>
            <person name="Zhou Z."/>
            <person name="Liu Y."/>
            <person name="Xu W."/>
            <person name="Pan J."/>
            <person name="Luo Z.H."/>
            <person name="Li M."/>
        </authorList>
    </citation>
    <scope>NUCLEOTIDE SEQUENCE [LARGE SCALE GENOMIC DNA]</scope>
    <source>
        <strain evidence="2">HyVt-45</strain>
    </source>
</reference>